<organism evidence="2">
    <name type="scientific">Fopius arisanus</name>
    <dbReference type="NCBI Taxonomy" id="64838"/>
    <lineage>
        <taxon>Eukaryota</taxon>
        <taxon>Metazoa</taxon>
        <taxon>Ecdysozoa</taxon>
        <taxon>Arthropoda</taxon>
        <taxon>Hexapoda</taxon>
        <taxon>Insecta</taxon>
        <taxon>Pterygota</taxon>
        <taxon>Neoptera</taxon>
        <taxon>Endopterygota</taxon>
        <taxon>Hymenoptera</taxon>
        <taxon>Apocrita</taxon>
        <taxon>Ichneumonoidea</taxon>
        <taxon>Braconidae</taxon>
        <taxon>Opiinae</taxon>
        <taxon>Fopius</taxon>
    </lineage>
</organism>
<proteinExistence type="predicted"/>
<dbReference type="EMBL" id="GBYB01007847">
    <property type="protein sequence ID" value="JAG77614.1"/>
    <property type="molecule type" value="Transcribed_RNA"/>
</dbReference>
<gene>
    <name evidence="2" type="primary">MLL3_0</name>
    <name evidence="4" type="synonym">LOC105266136</name>
    <name evidence="2" type="ORF">g.3722</name>
</gene>
<dbReference type="Proteomes" id="UP000694866">
    <property type="component" value="Unplaced"/>
</dbReference>
<protein>
    <submittedName>
        <fullName evidence="2">MLL3_0 protein</fullName>
    </submittedName>
</protein>
<evidence type="ECO:0000313" key="2">
    <source>
        <dbReference type="EMBL" id="JAG77614.1"/>
    </source>
</evidence>
<accession>A0A9R1U063</accession>
<reference evidence="2" key="1">
    <citation type="submission" date="2015-01" db="EMBL/GenBank/DDBJ databases">
        <title>Transcriptome Assembly of Fopius arisanus.</title>
        <authorList>
            <person name="Geib S."/>
        </authorList>
    </citation>
    <scope>NUCLEOTIDE SEQUENCE</scope>
</reference>
<feature type="chain" id="PRO_5044541599" evidence="1">
    <location>
        <begin position="21"/>
        <end position="120"/>
    </location>
</feature>
<reference evidence="4" key="2">
    <citation type="submission" date="2025-04" db="UniProtKB">
        <authorList>
            <consortium name="RefSeq"/>
        </authorList>
    </citation>
    <scope>IDENTIFICATION</scope>
    <source>
        <strain evidence="4">USDA-PBARC FA_bdor</strain>
        <tissue evidence="4">Whole organism</tissue>
    </source>
</reference>
<keyword evidence="3" id="KW-1185">Reference proteome</keyword>
<dbReference type="AlphaFoldDB" id="A0A0C9R504"/>
<evidence type="ECO:0000313" key="3">
    <source>
        <dbReference type="Proteomes" id="UP000694866"/>
    </source>
</evidence>
<dbReference type="OrthoDB" id="7673144at2759"/>
<name>A0A0C9R504_9HYME</name>
<evidence type="ECO:0000256" key="1">
    <source>
        <dbReference type="SAM" id="SignalP"/>
    </source>
</evidence>
<dbReference type="GeneID" id="105266136"/>
<evidence type="ECO:0000313" key="4">
    <source>
        <dbReference type="RefSeq" id="XP_011302367.1"/>
    </source>
</evidence>
<feature type="signal peptide" evidence="1">
    <location>
        <begin position="1"/>
        <end position="20"/>
    </location>
</feature>
<keyword evidence="1" id="KW-0732">Signal</keyword>
<dbReference type="KEGG" id="fas:105266136"/>
<accession>A0A0C9R504</accession>
<dbReference type="RefSeq" id="XP_011302367.1">
    <property type="nucleotide sequence ID" value="XM_011304065.1"/>
</dbReference>
<sequence length="120" mass="12526">MISVKLIIVGVAGLITYVGADSAGIVEMTDGLAYGGIPYGSVSGMLAKYQSPVGSTNYYQLNQYPYRPQRPQPQTSSPIIVTPNVRAAGLAARSAGPFQIYNLPGVIAPGVVGTFSQIGY</sequence>